<gene>
    <name evidence="1" type="ORF">ATEIFO6365_0013029200</name>
</gene>
<evidence type="ECO:0000313" key="2">
    <source>
        <dbReference type="Proteomes" id="UP000452235"/>
    </source>
</evidence>
<dbReference type="AlphaFoldDB" id="A0A5M3ZFM2"/>
<name>A0A5M3ZFM2_ASPTE</name>
<dbReference type="Proteomes" id="UP000452235">
    <property type="component" value="Unassembled WGS sequence"/>
</dbReference>
<protein>
    <submittedName>
        <fullName evidence="1">Uncharacterized protein</fullName>
    </submittedName>
</protein>
<dbReference type="EMBL" id="BLJY01000013">
    <property type="protein sequence ID" value="GFF20958.1"/>
    <property type="molecule type" value="Genomic_DNA"/>
</dbReference>
<dbReference type="OrthoDB" id="10372400at2759"/>
<sequence>MPTKKSQYNPPFNQLKILREKIWPLLTLDQISDHDLAPYGIVREEFDIEAPDTVLGDKLPILFTPLSQKVLDKHPINKKALGFDHGDFKYREEFSTDKWLLQLLREGSLGQEKFTTRAEEAARYLQRWAWHGFTRVGFPTSVPDRECPAVCLSQALNWHEIELVSVSPSVLLNRVSNIRNM</sequence>
<proteinExistence type="predicted"/>
<comment type="caution">
    <text evidence="1">The sequence shown here is derived from an EMBL/GenBank/DDBJ whole genome shotgun (WGS) entry which is preliminary data.</text>
</comment>
<accession>A0A5M3ZFM2</accession>
<reference evidence="1 2" key="1">
    <citation type="submission" date="2020-01" db="EMBL/GenBank/DDBJ databases">
        <title>Aspergillus terreus IFO 6365 whole genome shotgun sequence.</title>
        <authorList>
            <person name="Kanamasa S."/>
            <person name="Takahashi H."/>
        </authorList>
    </citation>
    <scope>NUCLEOTIDE SEQUENCE [LARGE SCALE GENOMIC DNA]</scope>
    <source>
        <strain evidence="1 2">IFO 6365</strain>
    </source>
</reference>
<evidence type="ECO:0000313" key="1">
    <source>
        <dbReference type="EMBL" id="GFF20958.1"/>
    </source>
</evidence>
<dbReference type="VEuPathDB" id="FungiDB:ATEG_09783"/>
<keyword evidence="2" id="KW-1185">Reference proteome</keyword>
<organism evidence="1 2">
    <name type="scientific">Aspergillus terreus</name>
    <dbReference type="NCBI Taxonomy" id="33178"/>
    <lineage>
        <taxon>Eukaryota</taxon>
        <taxon>Fungi</taxon>
        <taxon>Dikarya</taxon>
        <taxon>Ascomycota</taxon>
        <taxon>Pezizomycotina</taxon>
        <taxon>Eurotiomycetes</taxon>
        <taxon>Eurotiomycetidae</taxon>
        <taxon>Eurotiales</taxon>
        <taxon>Aspergillaceae</taxon>
        <taxon>Aspergillus</taxon>
        <taxon>Aspergillus subgen. Circumdati</taxon>
    </lineage>
</organism>